<feature type="coiled-coil region" evidence="1">
    <location>
        <begin position="10"/>
        <end position="37"/>
    </location>
</feature>
<dbReference type="EMBL" id="BKCJ010000742">
    <property type="protein sequence ID" value="GEU35877.1"/>
    <property type="molecule type" value="Genomic_DNA"/>
</dbReference>
<dbReference type="AlphaFoldDB" id="A0A6L2JH03"/>
<comment type="caution">
    <text evidence="2">The sequence shown here is derived from an EMBL/GenBank/DDBJ whole genome shotgun (WGS) entry which is preliminary data.</text>
</comment>
<gene>
    <name evidence="2" type="ORF">Tci_007855</name>
</gene>
<keyword evidence="1" id="KW-0175">Coiled coil</keyword>
<feature type="coiled-coil region" evidence="1">
    <location>
        <begin position="246"/>
        <end position="279"/>
    </location>
</feature>
<reference evidence="2" key="1">
    <citation type="journal article" date="2019" name="Sci. Rep.">
        <title>Draft genome of Tanacetum cinerariifolium, the natural source of mosquito coil.</title>
        <authorList>
            <person name="Yamashiro T."/>
            <person name="Shiraishi A."/>
            <person name="Satake H."/>
            <person name="Nakayama K."/>
        </authorList>
    </citation>
    <scope>NUCLEOTIDE SEQUENCE</scope>
</reference>
<name>A0A6L2JH03_TANCI</name>
<evidence type="ECO:0000313" key="2">
    <source>
        <dbReference type="EMBL" id="GEU35877.1"/>
    </source>
</evidence>
<sequence>MRVEHLELDKIAQALEITKLKQRVKKLEKRNKERMIADIDADDDVVLEEPKDVAADIVKDVQDVDVEDSAHDQGRKAESQAEIYKIDWDHANKVLSMKEEETKPAELQEVVDVVTNAKIITEVVTAASTTTTAIASALTAAPSRKRKGVVIRFPEESTTTSTIIHSKAKSKDNGKGILKEDKTVKRYQALKRKPQTEAQARKSMMIYLRNVAGFKMDYLKGMTYDDIRPVFEKYFDSNVAFLQKTKKQMDEEDSRALKRLNETQEEKSAKKQKEDLEALWRLVKERFATTKPKNFSNDFLLITLGAMFEKPDIHAQIWKNQRSLILQVERIYPLIRFTLEQMLNNVRLEVKEESKVSLELLRCSSCKSFAHIPEECPKNTGVGEKKTVKKPSQTSRGVLVSNSTFNVLNSVDNDGEFGTNSSNTPIGKKIDKIEQQICEGKLRLLDNDGNPLVPTGIVKSDSEVEVVFDETVNLRILTSGKDGSDKGYGTKSLLEQWRDSYPDNDDYDQYDDDICTRIMICLSAYL</sequence>
<accession>A0A6L2JH03</accession>
<proteinExistence type="predicted"/>
<evidence type="ECO:0000256" key="1">
    <source>
        <dbReference type="SAM" id="Coils"/>
    </source>
</evidence>
<organism evidence="2">
    <name type="scientific">Tanacetum cinerariifolium</name>
    <name type="common">Dalmatian daisy</name>
    <name type="synonym">Chrysanthemum cinerariifolium</name>
    <dbReference type="NCBI Taxonomy" id="118510"/>
    <lineage>
        <taxon>Eukaryota</taxon>
        <taxon>Viridiplantae</taxon>
        <taxon>Streptophyta</taxon>
        <taxon>Embryophyta</taxon>
        <taxon>Tracheophyta</taxon>
        <taxon>Spermatophyta</taxon>
        <taxon>Magnoliopsida</taxon>
        <taxon>eudicotyledons</taxon>
        <taxon>Gunneridae</taxon>
        <taxon>Pentapetalae</taxon>
        <taxon>asterids</taxon>
        <taxon>campanulids</taxon>
        <taxon>Asterales</taxon>
        <taxon>Asteraceae</taxon>
        <taxon>Asteroideae</taxon>
        <taxon>Anthemideae</taxon>
        <taxon>Anthemidinae</taxon>
        <taxon>Tanacetum</taxon>
    </lineage>
</organism>
<protein>
    <submittedName>
        <fullName evidence="2">Uncharacterized protein</fullName>
    </submittedName>
</protein>